<name>A0AAE4DK35_9ENTR</name>
<dbReference type="Proteomes" id="UP001248822">
    <property type="component" value="Unassembled WGS sequence"/>
</dbReference>
<keyword evidence="2" id="KW-0503">Monooxygenase</keyword>
<dbReference type="AlphaFoldDB" id="A0AAE4DK35"/>
<dbReference type="InterPro" id="IPR011008">
    <property type="entry name" value="Dimeric_a/b-barrel"/>
</dbReference>
<protein>
    <submittedName>
        <fullName evidence="2">Antibiotic biosynthesis monooxygenase</fullName>
    </submittedName>
</protein>
<sequence length="107" mass="12137">MIAVIFEAKTEPAQQARYLQLAAELKSLLAEMDGFISIERFQSLTTAGKVLSLSWWRDEEAIRAWKQNLSHQAAQEEGRSAIFTHYHIRVAQLVREYGSTQGGYGHV</sequence>
<evidence type="ECO:0000313" key="2">
    <source>
        <dbReference type="EMBL" id="MDR9889205.1"/>
    </source>
</evidence>
<organism evidence="2 3">
    <name type="scientific">Pseudenterobacter timonensis</name>
    <dbReference type="NCBI Taxonomy" id="1755099"/>
    <lineage>
        <taxon>Bacteria</taxon>
        <taxon>Pseudomonadati</taxon>
        <taxon>Pseudomonadota</taxon>
        <taxon>Gammaproteobacteria</taxon>
        <taxon>Enterobacterales</taxon>
        <taxon>Enterobacteriaceae</taxon>
        <taxon>Pseudenterobacter</taxon>
    </lineage>
</organism>
<comment type="caution">
    <text evidence="2">The sequence shown here is derived from an EMBL/GenBank/DDBJ whole genome shotgun (WGS) entry which is preliminary data.</text>
</comment>
<evidence type="ECO:0000313" key="3">
    <source>
        <dbReference type="Proteomes" id="UP001248822"/>
    </source>
</evidence>
<evidence type="ECO:0000259" key="1">
    <source>
        <dbReference type="PROSITE" id="PS51725"/>
    </source>
</evidence>
<dbReference type="Pfam" id="PF03992">
    <property type="entry name" value="ABM"/>
    <property type="match status" value="1"/>
</dbReference>
<reference evidence="2" key="1">
    <citation type="submission" date="2022-12" db="EMBL/GenBank/DDBJ databases">
        <title>NDM-1 containing novel ST 2018 Pseudenterobacter timonensis.</title>
        <authorList>
            <person name="Halder G."/>
            <person name="Mandal S."/>
            <person name="Dutta S."/>
        </authorList>
    </citation>
    <scope>NUCLEOTIDE SEQUENCE</scope>
    <source>
        <strain evidence="2">CNCI147</strain>
    </source>
</reference>
<accession>A0AAE4DK35</accession>
<dbReference type="Gene3D" id="3.30.70.100">
    <property type="match status" value="1"/>
</dbReference>
<dbReference type="PANTHER" id="PTHR37811">
    <property type="entry name" value="BLL5343 PROTEIN"/>
    <property type="match status" value="1"/>
</dbReference>
<dbReference type="GO" id="GO:0004497">
    <property type="term" value="F:monooxygenase activity"/>
    <property type="evidence" value="ECO:0007669"/>
    <property type="project" value="UniProtKB-KW"/>
</dbReference>
<dbReference type="InterPro" id="IPR007138">
    <property type="entry name" value="ABM_dom"/>
</dbReference>
<feature type="domain" description="ABM" evidence="1">
    <location>
        <begin position="2"/>
        <end position="91"/>
    </location>
</feature>
<keyword evidence="2" id="KW-0560">Oxidoreductase</keyword>
<dbReference type="PROSITE" id="PS51725">
    <property type="entry name" value="ABM"/>
    <property type="match status" value="1"/>
</dbReference>
<dbReference type="EMBL" id="JAQGEC010000002">
    <property type="protein sequence ID" value="MDR9889205.1"/>
    <property type="molecule type" value="Genomic_DNA"/>
</dbReference>
<dbReference type="SUPFAM" id="SSF54909">
    <property type="entry name" value="Dimeric alpha+beta barrel"/>
    <property type="match status" value="1"/>
</dbReference>
<proteinExistence type="predicted"/>
<gene>
    <name evidence="2" type="ORF">O7047_03020</name>
</gene>
<dbReference type="RefSeq" id="WP_310824577.1">
    <property type="nucleotide sequence ID" value="NZ_JAQGEC010000002.1"/>
</dbReference>
<dbReference type="InterPro" id="IPR052936">
    <property type="entry name" value="Jasmonate_Hydroxylase-like"/>
</dbReference>
<dbReference type="PANTHER" id="PTHR37811:SF2">
    <property type="entry name" value="ABM DOMAIN-CONTAINING PROTEIN"/>
    <property type="match status" value="1"/>
</dbReference>